<reference evidence="3" key="1">
    <citation type="journal article" date="2019" name="Int. J. Syst. Evol. Microbiol.">
        <title>The Global Catalogue of Microorganisms (GCM) 10K type strain sequencing project: providing services to taxonomists for standard genome sequencing and annotation.</title>
        <authorList>
            <consortium name="The Broad Institute Genomics Platform"/>
            <consortium name="The Broad Institute Genome Sequencing Center for Infectious Disease"/>
            <person name="Wu L."/>
            <person name="Ma J."/>
        </authorList>
    </citation>
    <scope>NUCLEOTIDE SEQUENCE [LARGE SCALE GENOMIC DNA]</scope>
    <source>
        <strain evidence="3">JCM 17924</strain>
    </source>
</reference>
<accession>A0ABP8JQD8</accession>
<dbReference type="InterPro" id="IPR024975">
    <property type="entry name" value="NOV_C"/>
</dbReference>
<organism evidence="2 3">
    <name type="scientific">Hymenobacter koreensis</name>
    <dbReference type="NCBI Taxonomy" id="1084523"/>
    <lineage>
        <taxon>Bacteria</taxon>
        <taxon>Pseudomonadati</taxon>
        <taxon>Bacteroidota</taxon>
        <taxon>Cytophagia</taxon>
        <taxon>Cytophagales</taxon>
        <taxon>Hymenobacteraceae</taxon>
        <taxon>Hymenobacter</taxon>
    </lineage>
</organism>
<sequence length="329" mass="36781">MPRIIFFNTGWMDSYAGNHRNLDPITGGGAHTREQGWGGEIFNFKPYRGRYYGYVRTTHGGAIRLERLGAARADDRIEGVTVVWTAPRPAKEGGGSYIVGWYKNATLFRTEQPRPANSRHLWQDHLMEFYATAAAADVVLLSRDSRLFSVPRSKSKSMGQSNVWYADDEANVDFVQQVQAYIARGGILSPPATQKKGQSPRQPDVLKRIAIEQKAIETTWDYYQKQGYDIESVEAAKVGWDLTATNGRVRLKLEVKGLSGTAIAAELTANEYSCLLADSPNYRVCIVTNALTKPLLHIFSYSRTIDLWISEEGLELSFEKVTSARVFAG</sequence>
<feature type="domain" description="Protein NO VEIN C-terminal" evidence="1">
    <location>
        <begin position="211"/>
        <end position="297"/>
    </location>
</feature>
<evidence type="ECO:0000259" key="1">
    <source>
        <dbReference type="Pfam" id="PF13020"/>
    </source>
</evidence>
<gene>
    <name evidence="2" type="ORF">GCM10023186_46530</name>
</gene>
<dbReference type="Pfam" id="PF13020">
    <property type="entry name" value="NOV_C"/>
    <property type="match status" value="1"/>
</dbReference>
<evidence type="ECO:0000313" key="3">
    <source>
        <dbReference type="Proteomes" id="UP001500454"/>
    </source>
</evidence>
<comment type="caution">
    <text evidence="2">The sequence shown here is derived from an EMBL/GenBank/DDBJ whole genome shotgun (WGS) entry which is preliminary data.</text>
</comment>
<keyword evidence="3" id="KW-1185">Reference proteome</keyword>
<dbReference type="RefSeq" id="WP_345228245.1">
    <property type="nucleotide sequence ID" value="NZ_BAABHA010000016.1"/>
</dbReference>
<dbReference type="Proteomes" id="UP001500454">
    <property type="component" value="Unassembled WGS sequence"/>
</dbReference>
<proteinExistence type="predicted"/>
<dbReference type="EMBL" id="BAABHA010000016">
    <property type="protein sequence ID" value="GAA4394207.1"/>
    <property type="molecule type" value="Genomic_DNA"/>
</dbReference>
<name>A0ABP8JQD8_9BACT</name>
<protein>
    <recommendedName>
        <fullName evidence="1">Protein NO VEIN C-terminal domain-containing protein</fullName>
    </recommendedName>
</protein>
<evidence type="ECO:0000313" key="2">
    <source>
        <dbReference type="EMBL" id="GAA4394207.1"/>
    </source>
</evidence>